<dbReference type="InterPro" id="IPR039174">
    <property type="entry name" value="Chondroitin_ABC_lyase"/>
</dbReference>
<dbReference type="Pfam" id="PF09092">
    <property type="entry name" value="Lyase_N"/>
    <property type="match status" value="1"/>
</dbReference>
<reference evidence="7" key="1">
    <citation type="journal article" date="2017" name="bioRxiv">
        <title>Comparative analysis of the genomes of Stylophora pistillata and Acropora digitifera provides evidence for extensive differences between species of corals.</title>
        <authorList>
            <person name="Voolstra C.R."/>
            <person name="Li Y."/>
            <person name="Liew Y.J."/>
            <person name="Baumgarten S."/>
            <person name="Zoccola D."/>
            <person name="Flot J.-F."/>
            <person name="Tambutte S."/>
            <person name="Allemand D."/>
            <person name="Aranda M."/>
        </authorList>
    </citation>
    <scope>NUCLEOTIDE SEQUENCE [LARGE SCALE GENOMIC DNA]</scope>
</reference>
<dbReference type="InterPro" id="IPR008979">
    <property type="entry name" value="Galactose-bd-like_sf"/>
</dbReference>
<feature type="domain" description="Lyase N-terminal" evidence="4">
    <location>
        <begin position="42"/>
        <end position="205"/>
    </location>
</feature>
<dbReference type="Gene3D" id="2.60.220.10">
    <property type="entry name" value="Polysaccharide lyase family 8-like, C-terminal"/>
    <property type="match status" value="1"/>
</dbReference>
<dbReference type="Pfam" id="PF02278">
    <property type="entry name" value="Lyase_8"/>
    <property type="match status" value="1"/>
</dbReference>
<keyword evidence="7" id="KW-1185">Reference proteome</keyword>
<organism evidence="6 7">
    <name type="scientific">Stylophora pistillata</name>
    <name type="common">Smooth cauliflower coral</name>
    <dbReference type="NCBI Taxonomy" id="50429"/>
    <lineage>
        <taxon>Eukaryota</taxon>
        <taxon>Metazoa</taxon>
        <taxon>Cnidaria</taxon>
        <taxon>Anthozoa</taxon>
        <taxon>Hexacorallia</taxon>
        <taxon>Scleractinia</taxon>
        <taxon>Astrocoeniina</taxon>
        <taxon>Pocilloporidae</taxon>
        <taxon>Stylophora</taxon>
    </lineage>
</organism>
<dbReference type="InterPro" id="IPR015176">
    <property type="entry name" value="Lyase_N"/>
</dbReference>
<gene>
    <name evidence="6" type="primary">chonabc</name>
    <name evidence="6" type="ORF">AWC38_SpisGene17060</name>
</gene>
<name>A0A2B4RPU6_STYPI</name>
<feature type="domain" description="Polysaccharide lyase family 8 central" evidence="3">
    <location>
        <begin position="743"/>
        <end position="1009"/>
    </location>
</feature>
<dbReference type="Proteomes" id="UP000225706">
    <property type="component" value="Unassembled WGS sequence"/>
</dbReference>
<dbReference type="GO" id="GO:0016837">
    <property type="term" value="F:carbon-oxygen lyase activity, acting on polysaccharides"/>
    <property type="evidence" value="ECO:0007669"/>
    <property type="project" value="UniProtKB-ARBA"/>
</dbReference>
<protein>
    <submittedName>
        <fullName evidence="6">Chondroitin sulfate ABC exolyase</fullName>
    </submittedName>
</protein>
<evidence type="ECO:0000313" key="7">
    <source>
        <dbReference type="Proteomes" id="UP000225706"/>
    </source>
</evidence>
<dbReference type="Pfam" id="PF09093">
    <property type="entry name" value="Lyase_catalyt"/>
    <property type="match status" value="1"/>
</dbReference>
<dbReference type="InterPro" id="IPR015177">
    <property type="entry name" value="Lyase_catalyt"/>
</dbReference>
<dbReference type="OrthoDB" id="5950087at2759"/>
<dbReference type="PANTHER" id="PTHR37322">
    <property type="match status" value="1"/>
</dbReference>
<dbReference type="SUPFAM" id="SSF49863">
    <property type="entry name" value="Hyaluronate lyase-like, C-terminal domain"/>
    <property type="match status" value="1"/>
</dbReference>
<dbReference type="GO" id="GO:0030246">
    <property type="term" value="F:carbohydrate binding"/>
    <property type="evidence" value="ECO:0007669"/>
    <property type="project" value="InterPro"/>
</dbReference>
<dbReference type="Gene3D" id="2.60.120.430">
    <property type="entry name" value="Galactose-binding lectin"/>
    <property type="match status" value="1"/>
</dbReference>
<dbReference type="InterPro" id="IPR008929">
    <property type="entry name" value="Chondroitin_lyas"/>
</dbReference>
<evidence type="ECO:0000259" key="5">
    <source>
        <dbReference type="Pfam" id="PF09093"/>
    </source>
</evidence>
<dbReference type="GO" id="GO:0005576">
    <property type="term" value="C:extracellular region"/>
    <property type="evidence" value="ECO:0007669"/>
    <property type="project" value="InterPro"/>
</dbReference>
<evidence type="ECO:0000259" key="3">
    <source>
        <dbReference type="Pfam" id="PF02278"/>
    </source>
</evidence>
<dbReference type="InterPro" id="IPR014718">
    <property type="entry name" value="GH-type_carb-bd"/>
</dbReference>
<evidence type="ECO:0000256" key="1">
    <source>
        <dbReference type="ARBA" id="ARBA00006699"/>
    </source>
</evidence>
<dbReference type="InterPro" id="IPR011071">
    <property type="entry name" value="Lyase_8-like_C"/>
</dbReference>
<dbReference type="EMBL" id="LSMT01000404">
    <property type="protein sequence ID" value="PFX18560.1"/>
    <property type="molecule type" value="Genomic_DNA"/>
</dbReference>
<sequence>MVDISFLVMLEARMVIIALYCFAFLRFGFVAAQTAGDDNQCDQLLDFEEMNQLNCFSAVGGGSRSLSVDKAKSGQRSLKWEVGATAGSSVLTYTRPSSSIITGNKLRRGGVKLWLYKKDTSNGRILTVHLRDGTRRTSFGGFDVNLGFKGWRAVWVAYSECKSSSIPTLSPFKLSKVTFSVSHKDTIYFDLIDFVDHMSFQTRDKIVPPINQPGYDKTEINTARQLYRWSQKQPTNLPIAVDSSKTEGLNHIESRLRNFYCSEGKTSYDFTGFLMKRWKSLTKSIDKAHEQYDKLIFKTASDGAKVISGPSLFCYGCKKGTTKYSATDQTRKFSFVMANIMLPLAQEYYLRSRQGEIDKTVEKELKKLSSSASTKVRISLKRIAGNHKPRQDEFLNYLNSKGKPYTKAKVRESLEYMNKVRLQRVINLLDYVADQGWTDGSAIGSIRGDLNQNGPGYMHTLFLLKNSLHENSANKSRLLNLVSAAKWYNYFGEVYQRPYEYKGTNADRMITTMLFRLLTVLIMPTDTPDEQRARQRDMDALKLWMDNALAINKAFGGVIKPDFTGFHHMVFYASAYIPQALHTAAQLQYLLEGTDYALSHSSKKNLLETLKTLRVTAVKYSTPNSVGGRFPSFSRKILVNMLPAYAYVSVTRQCSRTQNPLPRVHIPDLNTDAEIFLRLYQPSDQTISKYLGSGRISQGKSYMNTMGSLDIMIQAHKKAVDKGMAAESSPNGHWSKNFAALSIHRREDWAVTVKGFNKFVWDFEMGPTENPNGIFQSYGQMLIANSEESLLAHDVEEGWDWTRIPGATTISLTLEETRVKKARYFSPRSFAGGVTFKGPEPLSNGVFGMDYYQPDYQFIQSSHPQLKLSFKKSVFFFQNIVVCLGSNIEIKNGQGKIAQTTLFQDKVRRVETGNQMKSFSIELDGIRKDGSTTFVAMVPPLDSTKRYISLLDTKGNSYYIPPSSASSLKVQIANQNSRTPAARPSSGRYATAWLEHSSSDDNYEYAVYVKTTSYPKSAKFVWDFQASQLNNKVYKVLQKNEVAHVVKFEMSLVQWRKVSPAQFGYVIFSSTRTLPSDGPIRSSNQPCLIMAREDGGFLYLSVSYPDLAFPNSDHLRTMEDIGVREYYHVESQDISVTVVLRKRVHKSLPEQPVVHGSPPEYLPTVQVKSTNPTRRKGNKIVFTNLKNGFSVEVKLRI</sequence>
<dbReference type="SUPFAM" id="SSF49785">
    <property type="entry name" value="Galactose-binding domain-like"/>
    <property type="match status" value="1"/>
</dbReference>
<proteinExistence type="inferred from homology"/>
<evidence type="ECO:0000256" key="2">
    <source>
        <dbReference type="ARBA" id="ARBA00023239"/>
    </source>
</evidence>
<dbReference type="InterPro" id="IPR011013">
    <property type="entry name" value="Gal_mutarotase_sf_dom"/>
</dbReference>
<dbReference type="Gene3D" id="2.70.98.10">
    <property type="match status" value="1"/>
</dbReference>
<feature type="domain" description="Lyase catalytic" evidence="5">
    <location>
        <begin position="423"/>
        <end position="653"/>
    </location>
</feature>
<evidence type="ECO:0000259" key="4">
    <source>
        <dbReference type="Pfam" id="PF09092"/>
    </source>
</evidence>
<dbReference type="InterPro" id="IPR003159">
    <property type="entry name" value="Lyase_8_central_dom"/>
</dbReference>
<evidence type="ECO:0000313" key="6">
    <source>
        <dbReference type="EMBL" id="PFX18560.1"/>
    </source>
</evidence>
<dbReference type="GO" id="GO:0006027">
    <property type="term" value="P:glycosaminoglycan catabolic process"/>
    <property type="evidence" value="ECO:0007669"/>
    <property type="project" value="InterPro"/>
</dbReference>
<comment type="caution">
    <text evidence="6">The sequence shown here is derived from an EMBL/GenBank/DDBJ whole genome shotgun (WGS) entry which is preliminary data.</text>
</comment>
<accession>A0A2B4RPU6</accession>
<dbReference type="PANTHER" id="PTHR37322:SF3">
    <property type="entry name" value="CHONDROITIN SULFATE ABC EXOLYASE"/>
    <property type="match status" value="1"/>
</dbReference>
<dbReference type="GO" id="GO:0005975">
    <property type="term" value="P:carbohydrate metabolic process"/>
    <property type="evidence" value="ECO:0007669"/>
    <property type="project" value="InterPro"/>
</dbReference>
<comment type="similarity">
    <text evidence="1">Belongs to the polysaccharide lyase 8 family.</text>
</comment>
<keyword evidence="2 6" id="KW-0456">Lyase</keyword>
<dbReference type="Gene3D" id="1.50.10.100">
    <property type="entry name" value="Chondroitin AC/alginate lyase"/>
    <property type="match status" value="1"/>
</dbReference>
<dbReference type="SUPFAM" id="SSF74650">
    <property type="entry name" value="Galactose mutarotase-like"/>
    <property type="match status" value="1"/>
</dbReference>
<dbReference type="AlphaFoldDB" id="A0A2B4RPU6"/>
<dbReference type="SUPFAM" id="SSF48230">
    <property type="entry name" value="Chondroitin AC/alginate lyase"/>
    <property type="match status" value="1"/>
</dbReference>